<proteinExistence type="predicted"/>
<sequence length="473" mass="51362">MAAERPNGGSSTAVLQPIELEPVHTNLSGKRSPSAGGRSLESEAQQSRKSEEDSDRNETLPSPTTAAAEQMESWNRPRANVYRTFAVFWGFVIMGMNDAAYGAIIPYLETYYDLSYTVVSLVFLSPFVGYNVAALLNNWIHMKFGQRGVAFIGPICHLLAYIINSLHPPYPVLVISFMLAGLGNGVEDSAWNAWMGVMTDANEILGFLHGFYGIGATIAPTIATTLITKAGLEWYYWYYIMVGCAAIEVATSVYAFWGKTGAVYREEHPRTSDAGGSRLREATLKRPAARVTWLSAMFLTAYVGVEVGLGGWIVAFMIRVRKAEPFASGMTATGFWLGITVGRFVLGFITPRIGEKLAIAIYLPISIGLELLFWLVPQFYVGAVSVGLMGFFLGPLFPAAIVACTKLLPKHLHVSSIGFAAAFGGSGGAIFPYAIGAIAQSKGVQVLQPIILALLAVQWCLWMGLPRISKRKV</sequence>
<comment type="caution">
    <text evidence="1">The sequence shown here is derived from an EMBL/GenBank/DDBJ whole genome shotgun (WGS) entry which is preliminary data.</text>
</comment>
<accession>A0ACC3MZE7</accession>
<organism evidence="1 2">
    <name type="scientific">Vermiconidia calcicola</name>
    <dbReference type="NCBI Taxonomy" id="1690605"/>
    <lineage>
        <taxon>Eukaryota</taxon>
        <taxon>Fungi</taxon>
        <taxon>Dikarya</taxon>
        <taxon>Ascomycota</taxon>
        <taxon>Pezizomycotina</taxon>
        <taxon>Dothideomycetes</taxon>
        <taxon>Dothideomycetidae</taxon>
        <taxon>Mycosphaerellales</taxon>
        <taxon>Extremaceae</taxon>
        <taxon>Vermiconidia</taxon>
    </lineage>
</organism>
<keyword evidence="2" id="KW-1185">Reference proteome</keyword>
<evidence type="ECO:0000313" key="2">
    <source>
        <dbReference type="Proteomes" id="UP001281147"/>
    </source>
</evidence>
<dbReference type="Proteomes" id="UP001281147">
    <property type="component" value="Unassembled WGS sequence"/>
</dbReference>
<protein>
    <submittedName>
        <fullName evidence="1">Uncharacterized protein</fullName>
    </submittedName>
</protein>
<evidence type="ECO:0000313" key="1">
    <source>
        <dbReference type="EMBL" id="KAK3706944.1"/>
    </source>
</evidence>
<name>A0ACC3MZE7_9PEZI</name>
<dbReference type="EMBL" id="JAUTXU010000115">
    <property type="protein sequence ID" value="KAK3706944.1"/>
    <property type="molecule type" value="Genomic_DNA"/>
</dbReference>
<reference evidence="1" key="1">
    <citation type="submission" date="2023-07" db="EMBL/GenBank/DDBJ databases">
        <title>Black Yeasts Isolated from many extreme environments.</title>
        <authorList>
            <person name="Coleine C."/>
            <person name="Stajich J.E."/>
            <person name="Selbmann L."/>
        </authorList>
    </citation>
    <scope>NUCLEOTIDE SEQUENCE</scope>
    <source>
        <strain evidence="1">CCFEE 5714</strain>
    </source>
</reference>
<gene>
    <name evidence="1" type="ORF">LTR37_012443</name>
</gene>